<keyword evidence="2" id="KW-0624">Polysaccharide degradation</keyword>
<dbReference type="InterPro" id="IPR011118">
    <property type="entry name" value="Tannase/feruloyl_esterase"/>
</dbReference>
<evidence type="ECO:0000256" key="7">
    <source>
        <dbReference type="RuleBase" id="RU361238"/>
    </source>
</evidence>
<gene>
    <name evidence="8" type="ORF">SUNI508_11577</name>
</gene>
<evidence type="ECO:0000256" key="3">
    <source>
        <dbReference type="ARBA" id="ARBA00022729"/>
    </source>
</evidence>
<evidence type="ECO:0000256" key="2">
    <source>
        <dbReference type="ARBA" id="ARBA00022651"/>
    </source>
</evidence>
<proteinExistence type="inferred from homology"/>
<accession>A0ABR2UH65</accession>
<dbReference type="PANTHER" id="PTHR33938:SF15">
    <property type="entry name" value="FERULOYL ESTERASE B-RELATED"/>
    <property type="match status" value="1"/>
</dbReference>
<evidence type="ECO:0000313" key="9">
    <source>
        <dbReference type="Proteomes" id="UP001408356"/>
    </source>
</evidence>
<keyword evidence="2" id="KW-0858">Xylan degradation</keyword>
<comment type="similarity">
    <text evidence="7">Belongs to the tannase family.</text>
</comment>
<evidence type="ECO:0000313" key="8">
    <source>
        <dbReference type="EMBL" id="KAK9413881.1"/>
    </source>
</evidence>
<organism evidence="8 9">
    <name type="scientific">Seiridium unicorne</name>
    <dbReference type="NCBI Taxonomy" id="138068"/>
    <lineage>
        <taxon>Eukaryota</taxon>
        <taxon>Fungi</taxon>
        <taxon>Dikarya</taxon>
        <taxon>Ascomycota</taxon>
        <taxon>Pezizomycotina</taxon>
        <taxon>Sordariomycetes</taxon>
        <taxon>Xylariomycetidae</taxon>
        <taxon>Amphisphaeriales</taxon>
        <taxon>Sporocadaceae</taxon>
        <taxon>Seiridium</taxon>
    </lineage>
</organism>
<dbReference type="PANTHER" id="PTHR33938">
    <property type="entry name" value="FERULOYL ESTERASE B-RELATED"/>
    <property type="match status" value="1"/>
</dbReference>
<keyword evidence="1" id="KW-0719">Serine esterase</keyword>
<dbReference type="EMBL" id="JARVKF010000433">
    <property type="protein sequence ID" value="KAK9413881.1"/>
    <property type="molecule type" value="Genomic_DNA"/>
</dbReference>
<dbReference type="Pfam" id="PF07519">
    <property type="entry name" value="Tannase"/>
    <property type="match status" value="1"/>
</dbReference>
<keyword evidence="3" id="KW-0732">Signal</keyword>
<dbReference type="EC" id="3.1.1.-" evidence="7"/>
<evidence type="ECO:0000256" key="6">
    <source>
        <dbReference type="ARBA" id="ARBA00034075"/>
    </source>
</evidence>
<keyword evidence="9" id="KW-1185">Reference proteome</keyword>
<keyword evidence="5" id="KW-1015">Disulfide bond</keyword>
<keyword evidence="2" id="KW-0119">Carbohydrate metabolism</keyword>
<comment type="catalytic activity">
    <reaction evidence="6">
        <text>feruloyl-polysaccharide + H2O = ferulate + polysaccharide.</text>
        <dbReference type="EC" id="3.1.1.73"/>
    </reaction>
</comment>
<comment type="caution">
    <text evidence="8">The sequence shown here is derived from an EMBL/GenBank/DDBJ whole genome shotgun (WGS) entry which is preliminary data.</text>
</comment>
<sequence length="201" mass="22335">MYNTSFIQMIGALADGYTTITTDAGVATDETELDSWALVSEGNVKLYKLHNPGSQGHRDIPKSADGRALWPGYNIGSPLTGYIHILLLGEWSRLFVEKNSTFDPNTITLREYEWLFNQGVDEYDRIIGDSDSDLREFKRHGGKMLTFHGMSDRYVATELLEAYFDAVSSTAEDVNDYYRLFLGPGVYHCSGGPGGQPTALS</sequence>
<keyword evidence="4 7" id="KW-0378">Hydrolase</keyword>
<protein>
    <recommendedName>
        <fullName evidence="7">Carboxylic ester hydrolase</fullName>
        <ecNumber evidence="7">3.1.1.-</ecNumber>
    </recommendedName>
</protein>
<reference evidence="8 9" key="1">
    <citation type="journal article" date="2024" name="J. Plant Pathol.">
        <title>Sequence and assembly of the genome of Seiridium unicorne, isolate CBS 538.82, causal agent of cypress canker disease.</title>
        <authorList>
            <person name="Scali E."/>
            <person name="Rocca G.D."/>
            <person name="Danti R."/>
            <person name="Garbelotto M."/>
            <person name="Barberini S."/>
            <person name="Baroncelli R."/>
            <person name="Emiliani G."/>
        </authorList>
    </citation>
    <scope>NUCLEOTIDE SEQUENCE [LARGE SCALE GENOMIC DNA]</scope>
    <source>
        <strain evidence="8 9">BM-138-508</strain>
    </source>
</reference>
<dbReference type="Proteomes" id="UP001408356">
    <property type="component" value="Unassembled WGS sequence"/>
</dbReference>
<evidence type="ECO:0000256" key="4">
    <source>
        <dbReference type="ARBA" id="ARBA00022801"/>
    </source>
</evidence>
<name>A0ABR2UH65_9PEZI</name>
<evidence type="ECO:0000256" key="1">
    <source>
        <dbReference type="ARBA" id="ARBA00022487"/>
    </source>
</evidence>
<evidence type="ECO:0000256" key="5">
    <source>
        <dbReference type="ARBA" id="ARBA00023157"/>
    </source>
</evidence>